<dbReference type="RefSeq" id="WP_015749442.1">
    <property type="nucleotide sequence ID" value="NC_013235.1"/>
</dbReference>
<dbReference type="InterPro" id="IPR020458">
    <property type="entry name" value="Znf_DskA_TraR_CS"/>
</dbReference>
<gene>
    <name evidence="6" type="ordered locus">Namu_4329</name>
</gene>
<reference evidence="6 7" key="2">
    <citation type="journal article" date="2010" name="Stand. Genomic Sci.">
        <title>Complete genome sequence of Nakamurella multipartita type strain (Y-104).</title>
        <authorList>
            <person name="Tice H."/>
            <person name="Mayilraj S."/>
            <person name="Sims D."/>
            <person name="Lapidus A."/>
            <person name="Nolan M."/>
            <person name="Lucas S."/>
            <person name="Glavina Del Rio T."/>
            <person name="Copeland A."/>
            <person name="Cheng J.F."/>
            <person name="Meincke L."/>
            <person name="Bruce D."/>
            <person name="Goodwin L."/>
            <person name="Pitluck S."/>
            <person name="Ivanova N."/>
            <person name="Mavromatis K."/>
            <person name="Ovchinnikova G."/>
            <person name="Pati A."/>
            <person name="Chen A."/>
            <person name="Palaniappan K."/>
            <person name="Land M."/>
            <person name="Hauser L."/>
            <person name="Chang Y.J."/>
            <person name="Jeffries C.D."/>
            <person name="Detter J.C."/>
            <person name="Brettin T."/>
            <person name="Rohde M."/>
            <person name="Goker M."/>
            <person name="Bristow J."/>
            <person name="Eisen J.A."/>
            <person name="Markowitz V."/>
            <person name="Hugenholtz P."/>
            <person name="Kyrpides N.C."/>
            <person name="Klenk H.P."/>
            <person name="Chen F."/>
        </authorList>
    </citation>
    <scope>NUCLEOTIDE SEQUENCE [LARGE SCALE GENOMIC DNA]</scope>
    <source>
        <strain evidence="7">ATCC 700099 / DSM 44233 / CIP 104796 / JCM 9543 / NBRC 105858 / Y-104</strain>
    </source>
</reference>
<dbReference type="PANTHER" id="PTHR33823:SF4">
    <property type="entry name" value="GENERAL STRESS PROTEIN 16O"/>
    <property type="match status" value="1"/>
</dbReference>
<dbReference type="GO" id="GO:0008270">
    <property type="term" value="F:zinc ion binding"/>
    <property type="evidence" value="ECO:0007669"/>
    <property type="project" value="UniProtKB-KW"/>
</dbReference>
<dbReference type="eggNOG" id="COG1734">
    <property type="taxonomic scope" value="Bacteria"/>
</dbReference>
<keyword evidence="7" id="KW-1185">Reference proteome</keyword>
<dbReference type="HOGENOM" id="CLU_043144_3_0_11"/>
<keyword evidence="3" id="KW-0862">Zinc</keyword>
<feature type="domain" description="Zinc finger DksA/TraR C4-type" evidence="5">
    <location>
        <begin position="84"/>
        <end position="117"/>
    </location>
</feature>
<organism evidence="6 7">
    <name type="scientific">Nakamurella multipartita (strain ATCC 700099 / DSM 44233 / CIP 104796 / JCM 9543 / NBRC 105858 / Y-104)</name>
    <name type="common">Microsphaera multipartita</name>
    <dbReference type="NCBI Taxonomy" id="479431"/>
    <lineage>
        <taxon>Bacteria</taxon>
        <taxon>Bacillati</taxon>
        <taxon>Actinomycetota</taxon>
        <taxon>Actinomycetes</taxon>
        <taxon>Nakamurellales</taxon>
        <taxon>Nakamurellaceae</taxon>
        <taxon>Nakamurella</taxon>
    </lineage>
</organism>
<dbReference type="Pfam" id="PF01258">
    <property type="entry name" value="zf-dskA_traR"/>
    <property type="match status" value="1"/>
</dbReference>
<dbReference type="PROSITE" id="PS51128">
    <property type="entry name" value="ZF_DKSA_2"/>
    <property type="match status" value="1"/>
</dbReference>
<evidence type="ECO:0000313" key="6">
    <source>
        <dbReference type="EMBL" id="ACV80617.1"/>
    </source>
</evidence>
<proteinExistence type="predicted"/>
<dbReference type="InParanoid" id="C8XJQ6"/>
<keyword evidence="1" id="KW-0479">Metal-binding</keyword>
<dbReference type="PROSITE" id="PS01102">
    <property type="entry name" value="ZF_DKSA_1"/>
    <property type="match status" value="1"/>
</dbReference>
<dbReference type="InterPro" id="IPR000962">
    <property type="entry name" value="Znf_DskA_TraR"/>
</dbReference>
<reference evidence="7" key="1">
    <citation type="submission" date="2009-09" db="EMBL/GenBank/DDBJ databases">
        <title>The complete genome of Nakamurella multipartita DSM 44233.</title>
        <authorList>
            <consortium name="US DOE Joint Genome Institute (JGI-PGF)"/>
            <person name="Lucas S."/>
            <person name="Copeland A."/>
            <person name="Lapidus A."/>
            <person name="Glavina del Rio T."/>
            <person name="Dalin E."/>
            <person name="Tice H."/>
            <person name="Bruce D."/>
            <person name="Goodwin L."/>
            <person name="Pitluck S."/>
            <person name="Kyrpides N."/>
            <person name="Mavromatis K."/>
            <person name="Ivanova N."/>
            <person name="Ovchinnikova G."/>
            <person name="Sims D."/>
            <person name="Meincke L."/>
            <person name="Brettin T."/>
            <person name="Detter J.C."/>
            <person name="Han C."/>
            <person name="Larimer F."/>
            <person name="Land M."/>
            <person name="Hauser L."/>
            <person name="Markowitz V."/>
            <person name="Cheng J.-F."/>
            <person name="Hugenholtz P."/>
            <person name="Woyke T."/>
            <person name="Wu D."/>
            <person name="Klenk H.-P."/>
            <person name="Eisen J.A."/>
        </authorList>
    </citation>
    <scope>NUCLEOTIDE SEQUENCE [LARGE SCALE GENOMIC DNA]</scope>
    <source>
        <strain evidence="7">ATCC 700099 / DSM 44233 / CIP 104796 / JCM 9543 / NBRC 105858 / Y-104</strain>
    </source>
</reference>
<feature type="zinc finger region" description="dksA C4-type" evidence="4">
    <location>
        <begin position="89"/>
        <end position="113"/>
    </location>
</feature>
<evidence type="ECO:0000256" key="3">
    <source>
        <dbReference type="ARBA" id="ARBA00022833"/>
    </source>
</evidence>
<dbReference type="AlphaFoldDB" id="C8XJQ6"/>
<dbReference type="Gene3D" id="1.20.120.910">
    <property type="entry name" value="DksA, coiled-coil domain"/>
    <property type="match status" value="1"/>
</dbReference>
<evidence type="ECO:0000256" key="2">
    <source>
        <dbReference type="ARBA" id="ARBA00022771"/>
    </source>
</evidence>
<dbReference type="STRING" id="479431.Namu_4329"/>
<dbReference type="PANTHER" id="PTHR33823">
    <property type="entry name" value="RNA POLYMERASE-BINDING TRANSCRIPTION FACTOR DKSA-RELATED"/>
    <property type="match status" value="1"/>
</dbReference>
<name>C8XJQ6_NAKMY</name>
<dbReference type="EMBL" id="CP001737">
    <property type="protein sequence ID" value="ACV80617.1"/>
    <property type="molecule type" value="Genomic_DNA"/>
</dbReference>
<evidence type="ECO:0000259" key="5">
    <source>
        <dbReference type="Pfam" id="PF01258"/>
    </source>
</evidence>
<evidence type="ECO:0000313" key="7">
    <source>
        <dbReference type="Proteomes" id="UP000002218"/>
    </source>
</evidence>
<dbReference type="KEGG" id="nml:Namu_4329"/>
<keyword evidence="2" id="KW-0863">Zinc-finger</keyword>
<evidence type="ECO:0000256" key="1">
    <source>
        <dbReference type="ARBA" id="ARBA00022723"/>
    </source>
</evidence>
<evidence type="ECO:0000256" key="4">
    <source>
        <dbReference type="PROSITE-ProRule" id="PRU00510"/>
    </source>
</evidence>
<accession>C8XJQ6</accession>
<dbReference type="SUPFAM" id="SSF57716">
    <property type="entry name" value="Glucocorticoid receptor-like (DNA-binding domain)"/>
    <property type="match status" value="1"/>
</dbReference>
<dbReference type="Proteomes" id="UP000002218">
    <property type="component" value="Chromosome"/>
</dbReference>
<protein>
    <submittedName>
        <fullName evidence="6">Transcriptional regulator, TraR/DksA family</fullName>
    </submittedName>
</protein>
<sequence length="117" mass="12878">MTAADADGRQVLEQLRVRLTAELEAHHRALLEIRRLRADRSDDDEHDPEGSPLSGEWFRIDGMHRAAQQRVRDVDEALAALDAGRYGICERCGCAIAAGRLAALPTATRCVSCAGRR</sequence>